<proteinExistence type="predicted"/>
<dbReference type="STRING" id="1802117.A3J54_04385"/>
<name>A0A1G2G4B1_9BACT</name>
<sequence length="196" mass="23403">MKKVLGLVSLILFLFGFMGDALAHRERGARRFGERDGYNNRRHNHGDRDWRRRHKHHHHHRDYYYGGGRYRRGWYNEPYYGWYAPGVVVRLDPFGWLLPQAPVVVKERVVVEVEKPTPPPVDYDQEDEGDSPSPVSEERLDQLRMRAARDFLEKTPMPYSQFDRMSREERTAYGGEWDRHMLLEGGKGPFFKRSWR</sequence>
<dbReference type="EMBL" id="MHNN01000024">
    <property type="protein sequence ID" value="OGZ45085.1"/>
    <property type="molecule type" value="Genomic_DNA"/>
</dbReference>
<evidence type="ECO:0000313" key="2">
    <source>
        <dbReference type="EMBL" id="OGZ45085.1"/>
    </source>
</evidence>
<evidence type="ECO:0000256" key="1">
    <source>
        <dbReference type="SAM" id="MobiDB-lite"/>
    </source>
</evidence>
<dbReference type="AlphaFoldDB" id="A0A1G2G4B1"/>
<reference evidence="2 3" key="1">
    <citation type="journal article" date="2016" name="Nat. Commun.">
        <title>Thousands of microbial genomes shed light on interconnected biogeochemical processes in an aquifer system.</title>
        <authorList>
            <person name="Anantharaman K."/>
            <person name="Brown C.T."/>
            <person name="Hug L.A."/>
            <person name="Sharon I."/>
            <person name="Castelle C.J."/>
            <person name="Probst A.J."/>
            <person name="Thomas B.C."/>
            <person name="Singh A."/>
            <person name="Wilkins M.J."/>
            <person name="Karaoz U."/>
            <person name="Brodie E.L."/>
            <person name="Williams K.H."/>
            <person name="Hubbard S.S."/>
            <person name="Banfield J.F."/>
        </authorList>
    </citation>
    <scope>NUCLEOTIDE SEQUENCE [LARGE SCALE GENOMIC DNA]</scope>
</reference>
<comment type="caution">
    <text evidence="2">The sequence shown here is derived from an EMBL/GenBank/DDBJ whole genome shotgun (WGS) entry which is preliminary data.</text>
</comment>
<organism evidence="2 3">
    <name type="scientific">Candidatus Ryanbacteria bacterium RIFCSPHIGHO2_02_FULL_45_13b</name>
    <dbReference type="NCBI Taxonomy" id="1802117"/>
    <lineage>
        <taxon>Bacteria</taxon>
        <taxon>Candidatus Ryaniibacteriota</taxon>
    </lineage>
</organism>
<accession>A0A1G2G4B1</accession>
<protein>
    <submittedName>
        <fullName evidence="2">Uncharacterized protein</fullName>
    </submittedName>
</protein>
<gene>
    <name evidence="2" type="ORF">A3J54_04385</name>
</gene>
<evidence type="ECO:0000313" key="3">
    <source>
        <dbReference type="Proteomes" id="UP000176576"/>
    </source>
</evidence>
<feature type="region of interest" description="Disordered" evidence="1">
    <location>
        <begin position="116"/>
        <end position="137"/>
    </location>
</feature>
<dbReference type="Proteomes" id="UP000176576">
    <property type="component" value="Unassembled WGS sequence"/>
</dbReference>